<dbReference type="GO" id="GO:0042274">
    <property type="term" value="P:ribosomal small subunit biogenesis"/>
    <property type="evidence" value="ECO:0007669"/>
    <property type="project" value="TreeGrafter"/>
</dbReference>
<gene>
    <name evidence="6" type="primary">Surf6</name>
    <name evidence="6" type="ORF">E2C01_034536</name>
</gene>
<feature type="domain" description="Ribosomal RNA-processing protein 14/surfeit locus protein 6 C-terminal" evidence="5">
    <location>
        <begin position="275"/>
        <end position="337"/>
    </location>
</feature>
<feature type="region of interest" description="Disordered" evidence="4">
    <location>
        <begin position="288"/>
        <end position="349"/>
    </location>
</feature>
<feature type="compositionally biased region" description="Basic residues" evidence="4">
    <location>
        <begin position="187"/>
        <end position="197"/>
    </location>
</feature>
<accession>A0A5B7F0V1</accession>
<dbReference type="GO" id="GO:0003677">
    <property type="term" value="F:DNA binding"/>
    <property type="evidence" value="ECO:0007669"/>
    <property type="project" value="TreeGrafter"/>
</dbReference>
<feature type="compositionally biased region" description="Basic residues" evidence="4">
    <location>
        <begin position="161"/>
        <end position="173"/>
    </location>
</feature>
<feature type="compositionally biased region" description="Basic residues" evidence="4">
    <location>
        <begin position="334"/>
        <end position="349"/>
    </location>
</feature>
<dbReference type="Proteomes" id="UP000324222">
    <property type="component" value="Unassembled WGS sequence"/>
</dbReference>
<organism evidence="6 7">
    <name type="scientific">Portunus trituberculatus</name>
    <name type="common">Swimming crab</name>
    <name type="synonym">Neptunus trituberculatus</name>
    <dbReference type="NCBI Taxonomy" id="210409"/>
    <lineage>
        <taxon>Eukaryota</taxon>
        <taxon>Metazoa</taxon>
        <taxon>Ecdysozoa</taxon>
        <taxon>Arthropoda</taxon>
        <taxon>Crustacea</taxon>
        <taxon>Multicrustacea</taxon>
        <taxon>Malacostraca</taxon>
        <taxon>Eumalacostraca</taxon>
        <taxon>Eucarida</taxon>
        <taxon>Decapoda</taxon>
        <taxon>Pleocyemata</taxon>
        <taxon>Brachyura</taxon>
        <taxon>Eubrachyura</taxon>
        <taxon>Portunoidea</taxon>
        <taxon>Portunidae</taxon>
        <taxon>Portuninae</taxon>
        <taxon>Portunus</taxon>
    </lineage>
</organism>
<dbReference type="PANTHER" id="PTHR14369">
    <property type="entry name" value="SURFEIT LOCUS PROTEIN 6"/>
    <property type="match status" value="1"/>
</dbReference>
<comment type="subcellular location">
    <subcellularLocation>
        <location evidence="1">Nucleus</location>
    </subcellularLocation>
</comment>
<dbReference type="EMBL" id="VSRR010004873">
    <property type="protein sequence ID" value="MPC40960.1"/>
    <property type="molecule type" value="Genomic_DNA"/>
</dbReference>
<dbReference type="OrthoDB" id="6380126at2759"/>
<dbReference type="GO" id="GO:0042273">
    <property type="term" value="P:ribosomal large subunit biogenesis"/>
    <property type="evidence" value="ECO:0007669"/>
    <property type="project" value="TreeGrafter"/>
</dbReference>
<evidence type="ECO:0000256" key="2">
    <source>
        <dbReference type="ARBA" id="ARBA00005904"/>
    </source>
</evidence>
<name>A0A5B7F0V1_PORTR</name>
<evidence type="ECO:0000313" key="7">
    <source>
        <dbReference type="Proteomes" id="UP000324222"/>
    </source>
</evidence>
<evidence type="ECO:0000259" key="5">
    <source>
        <dbReference type="Pfam" id="PF04935"/>
    </source>
</evidence>
<proteinExistence type="inferred from homology"/>
<keyword evidence="7" id="KW-1185">Reference proteome</keyword>
<protein>
    <submittedName>
        <fullName evidence="6">Surfeit locus protein 6</fullName>
    </submittedName>
</protein>
<feature type="region of interest" description="Disordered" evidence="4">
    <location>
        <begin position="90"/>
        <end position="230"/>
    </location>
</feature>
<dbReference type="AlphaFoldDB" id="A0A5B7F0V1"/>
<dbReference type="InterPro" id="IPR007019">
    <property type="entry name" value="SURF6"/>
</dbReference>
<feature type="compositionally biased region" description="Polar residues" evidence="4">
    <location>
        <begin position="137"/>
        <end position="153"/>
    </location>
</feature>
<evidence type="ECO:0000256" key="3">
    <source>
        <dbReference type="ARBA" id="ARBA00023242"/>
    </source>
</evidence>
<feature type="compositionally biased region" description="Basic residues" evidence="4">
    <location>
        <begin position="288"/>
        <end position="299"/>
    </location>
</feature>
<dbReference type="Pfam" id="PF04935">
    <property type="entry name" value="SURF6"/>
    <property type="match status" value="1"/>
</dbReference>
<feature type="compositionally biased region" description="Basic and acidic residues" evidence="4">
    <location>
        <begin position="300"/>
        <end position="318"/>
    </location>
</feature>
<dbReference type="InterPro" id="IPR029190">
    <property type="entry name" value="Rrp14/SURF6_C"/>
</dbReference>
<keyword evidence="3" id="KW-0539">Nucleus</keyword>
<feature type="compositionally biased region" description="Basic residues" evidence="4">
    <location>
        <begin position="111"/>
        <end position="120"/>
    </location>
</feature>
<comment type="similarity">
    <text evidence="2">Belongs to the SURF6 family.</text>
</comment>
<dbReference type="GO" id="GO:0003723">
    <property type="term" value="F:RNA binding"/>
    <property type="evidence" value="ECO:0007669"/>
    <property type="project" value="TreeGrafter"/>
</dbReference>
<evidence type="ECO:0000313" key="6">
    <source>
        <dbReference type="EMBL" id="MPC40960.1"/>
    </source>
</evidence>
<evidence type="ECO:0000256" key="4">
    <source>
        <dbReference type="SAM" id="MobiDB-lite"/>
    </source>
</evidence>
<comment type="caution">
    <text evidence="6">The sequence shown here is derived from an EMBL/GenBank/DDBJ whole genome shotgun (WGS) entry which is preliminary data.</text>
</comment>
<feature type="compositionally biased region" description="Basic and acidic residues" evidence="4">
    <location>
        <begin position="199"/>
        <end position="214"/>
    </location>
</feature>
<dbReference type="GO" id="GO:0005730">
    <property type="term" value="C:nucleolus"/>
    <property type="evidence" value="ECO:0007669"/>
    <property type="project" value="TreeGrafter"/>
</dbReference>
<sequence>MNDIIVANHAGKKFKKNKKKVKKNVTGEVKSDAAKEFELEDLAESVDSGCIPDSSSDIMTDLSDTAQIKTAVLKENVFISNLLRWLPLPLQSKEPDPEPEIKGLLIPAEGKKKKNEKKRKREESGPVSKRQKVNIDPTKSTADLDQLQETYQRTLDDLKKNRNKGNHSTRKKEAKLAKKLNLLEKRKDKRLKRKVKSSGRTEVKQNKKDMKKNLQEIQSSPKNVKPQKPIYNQKGELVFSKFDFSNSINLSGDVDTTMKSKDLKQILSQTLKEKEKVKSDVEMLKRSIKKREMRKKISQKKWEQRKETIQKQKTDKQNLRRKNIAVRREAKVDKKMKKMKKKGHIVPGF</sequence>
<evidence type="ECO:0000256" key="1">
    <source>
        <dbReference type="ARBA" id="ARBA00004123"/>
    </source>
</evidence>
<reference evidence="6 7" key="1">
    <citation type="submission" date="2019-05" db="EMBL/GenBank/DDBJ databases">
        <title>Another draft genome of Portunus trituberculatus and its Hox gene families provides insights of decapod evolution.</title>
        <authorList>
            <person name="Jeong J.-H."/>
            <person name="Song I."/>
            <person name="Kim S."/>
            <person name="Choi T."/>
            <person name="Kim D."/>
            <person name="Ryu S."/>
            <person name="Kim W."/>
        </authorList>
    </citation>
    <scope>NUCLEOTIDE SEQUENCE [LARGE SCALE GENOMIC DNA]</scope>
    <source>
        <tissue evidence="6">Muscle</tissue>
    </source>
</reference>
<dbReference type="PANTHER" id="PTHR14369:SF0">
    <property type="entry name" value="SURFEIT LOCUS PROTEIN 6"/>
    <property type="match status" value="1"/>
</dbReference>